<dbReference type="GO" id="GO:0016874">
    <property type="term" value="F:ligase activity"/>
    <property type="evidence" value="ECO:0007669"/>
    <property type="project" value="UniProtKB-KW"/>
</dbReference>
<dbReference type="Gene3D" id="3.30.470.20">
    <property type="entry name" value="ATP-grasp fold, B domain"/>
    <property type="match status" value="1"/>
</dbReference>
<dbReference type="EMBL" id="QENY01000001">
    <property type="protein sequence ID" value="PVX59267.1"/>
    <property type="molecule type" value="Genomic_DNA"/>
</dbReference>
<name>A0A2U0UNR0_9BACT</name>
<keyword evidence="1" id="KW-0547">Nucleotide-binding</keyword>
<keyword evidence="1" id="KW-0067">ATP-binding</keyword>
<dbReference type="GO" id="GO:0005524">
    <property type="term" value="F:ATP binding"/>
    <property type="evidence" value="ECO:0007669"/>
    <property type="project" value="UniProtKB-UniRule"/>
</dbReference>
<proteinExistence type="predicted"/>
<protein>
    <submittedName>
        <fullName evidence="3">D-aspartate ligase</fullName>
    </submittedName>
</protein>
<dbReference type="Proteomes" id="UP000245870">
    <property type="component" value="Unassembled WGS sequence"/>
</dbReference>
<dbReference type="AlphaFoldDB" id="A0A2U0UNR0"/>
<evidence type="ECO:0000256" key="1">
    <source>
        <dbReference type="PROSITE-ProRule" id="PRU00409"/>
    </source>
</evidence>
<reference evidence="3 4" key="1">
    <citation type="submission" date="2018-05" db="EMBL/GenBank/DDBJ databases">
        <title>Genomic Encyclopedia of Type Strains, Phase IV (KMG-IV): sequencing the most valuable type-strain genomes for metagenomic binning, comparative biology and taxonomic classification.</title>
        <authorList>
            <person name="Goeker M."/>
        </authorList>
    </citation>
    <scope>NUCLEOTIDE SEQUENCE [LARGE SCALE GENOMIC DNA]</scope>
    <source>
        <strain evidence="3 4">DSM 100333</strain>
    </source>
</reference>
<evidence type="ECO:0000259" key="2">
    <source>
        <dbReference type="PROSITE" id="PS50975"/>
    </source>
</evidence>
<organism evidence="3 4">
    <name type="scientific">Hallella colorans</name>
    <dbReference type="NCBI Taxonomy" id="1703337"/>
    <lineage>
        <taxon>Bacteria</taxon>
        <taxon>Pseudomonadati</taxon>
        <taxon>Bacteroidota</taxon>
        <taxon>Bacteroidia</taxon>
        <taxon>Bacteroidales</taxon>
        <taxon>Prevotellaceae</taxon>
        <taxon>Hallella</taxon>
    </lineage>
</organism>
<sequence>MIENKFVVFAVDHFSSLGVIRCLGEAGIRPDVILFSVQKPKLVQYSKYIAVLHHVRSLEEGYKCLVDEYVNESTKPFVLATSDEVESCLDLHYDELKDKFYFYHAQEQGRVTKMMQKHVIVEMAKRCGLRIPKTEIVSRGESSKMLKFPILTKAPTSTIHNWKNNVFICHNEDELQEAYKHIKCEKVLLQEYIEKQDELNVEGFCIDGGEAYFTLQNRFHRITNKSYGNYAYIEKYSYPELEQAIRRLFRETHYSGVFELEFMIGKDGKCYFLEINFRNSAWLYAYSKCGQPLLMMWAKSVLCNKIITEDENIRKLPFNLMDEITDFKWSVMSGIVSPFTWLKECLGSDCHFYYNKQDSRPFYMYLWNRFWGLLK</sequence>
<accession>A0A2U0UNR0</accession>
<keyword evidence="4" id="KW-1185">Reference proteome</keyword>
<evidence type="ECO:0000313" key="4">
    <source>
        <dbReference type="Proteomes" id="UP000245870"/>
    </source>
</evidence>
<comment type="caution">
    <text evidence="3">The sequence shown here is derived from an EMBL/GenBank/DDBJ whole genome shotgun (WGS) entry which is preliminary data.</text>
</comment>
<dbReference type="OrthoDB" id="783569at2"/>
<gene>
    <name evidence="3" type="ORF">C7379_10135</name>
</gene>
<keyword evidence="3" id="KW-0436">Ligase</keyword>
<dbReference type="InterPro" id="IPR011761">
    <property type="entry name" value="ATP-grasp"/>
</dbReference>
<dbReference type="SUPFAM" id="SSF56059">
    <property type="entry name" value="Glutathione synthetase ATP-binding domain-like"/>
    <property type="match status" value="1"/>
</dbReference>
<dbReference type="GO" id="GO:0046872">
    <property type="term" value="F:metal ion binding"/>
    <property type="evidence" value="ECO:0007669"/>
    <property type="project" value="InterPro"/>
</dbReference>
<feature type="domain" description="ATP-grasp" evidence="2">
    <location>
        <begin position="121"/>
        <end position="302"/>
    </location>
</feature>
<dbReference type="RefSeq" id="WP_116615445.1">
    <property type="nucleotide sequence ID" value="NZ_QENY01000001.1"/>
</dbReference>
<dbReference type="PROSITE" id="PS50975">
    <property type="entry name" value="ATP_GRASP"/>
    <property type="match status" value="1"/>
</dbReference>
<evidence type="ECO:0000313" key="3">
    <source>
        <dbReference type="EMBL" id="PVX59267.1"/>
    </source>
</evidence>